<evidence type="ECO:0000313" key="4">
    <source>
        <dbReference type="Proteomes" id="UP000538929"/>
    </source>
</evidence>
<dbReference type="SMART" id="SM00530">
    <property type="entry name" value="HTH_XRE"/>
    <property type="match status" value="1"/>
</dbReference>
<dbReference type="PROSITE" id="PS50943">
    <property type="entry name" value="HTH_CROC1"/>
    <property type="match status" value="1"/>
</dbReference>
<protein>
    <submittedName>
        <fullName evidence="3">Helix-turn-helix domain-containing protein</fullName>
    </submittedName>
</protein>
<gene>
    <name evidence="3" type="ORF">FNQ90_17950</name>
</gene>
<accession>A0A7W3Y2V7</accession>
<dbReference type="EMBL" id="VKHT01000666">
    <property type="protein sequence ID" value="MBB0245938.1"/>
    <property type="molecule type" value="Genomic_DNA"/>
</dbReference>
<keyword evidence="4" id="KW-1185">Reference proteome</keyword>
<evidence type="ECO:0000256" key="1">
    <source>
        <dbReference type="SAM" id="MobiDB-lite"/>
    </source>
</evidence>
<dbReference type="Pfam" id="PF13560">
    <property type="entry name" value="HTH_31"/>
    <property type="match status" value="1"/>
</dbReference>
<dbReference type="InterPro" id="IPR010982">
    <property type="entry name" value="Lambda_DNA-bd_dom_sf"/>
</dbReference>
<dbReference type="Pfam" id="PF19054">
    <property type="entry name" value="DUF5753"/>
    <property type="match status" value="1"/>
</dbReference>
<dbReference type="InterPro" id="IPR043917">
    <property type="entry name" value="DUF5753"/>
</dbReference>
<name>A0A7W3Y2V7_9ACTN</name>
<dbReference type="GO" id="GO:0003677">
    <property type="term" value="F:DNA binding"/>
    <property type="evidence" value="ECO:0007669"/>
    <property type="project" value="InterPro"/>
</dbReference>
<comment type="caution">
    <text evidence="3">The sequence shown here is derived from an EMBL/GenBank/DDBJ whole genome shotgun (WGS) entry which is preliminary data.</text>
</comment>
<dbReference type="SUPFAM" id="SSF47413">
    <property type="entry name" value="lambda repressor-like DNA-binding domains"/>
    <property type="match status" value="1"/>
</dbReference>
<organism evidence="3 4">
    <name type="scientific">Streptomyces alkaliphilus</name>
    <dbReference type="NCBI Taxonomy" id="1472722"/>
    <lineage>
        <taxon>Bacteria</taxon>
        <taxon>Bacillati</taxon>
        <taxon>Actinomycetota</taxon>
        <taxon>Actinomycetes</taxon>
        <taxon>Kitasatosporales</taxon>
        <taxon>Streptomycetaceae</taxon>
        <taxon>Streptomyces</taxon>
    </lineage>
</organism>
<reference evidence="4" key="1">
    <citation type="submission" date="2019-10" db="EMBL/GenBank/DDBJ databases">
        <title>Streptomyces sp. nov., a novel actinobacterium isolated from alkaline environment.</title>
        <authorList>
            <person name="Golinska P."/>
        </authorList>
    </citation>
    <scope>NUCLEOTIDE SEQUENCE [LARGE SCALE GENOMIC DNA]</scope>
    <source>
        <strain evidence="4">DSM 42118</strain>
    </source>
</reference>
<evidence type="ECO:0000259" key="2">
    <source>
        <dbReference type="PROSITE" id="PS50943"/>
    </source>
</evidence>
<feature type="region of interest" description="Disordered" evidence="1">
    <location>
        <begin position="49"/>
        <end position="73"/>
    </location>
</feature>
<feature type="domain" description="HTH cro/C1-type" evidence="2">
    <location>
        <begin position="141"/>
        <end position="197"/>
    </location>
</feature>
<dbReference type="AlphaFoldDB" id="A0A7W3Y2V7"/>
<evidence type="ECO:0000313" key="3">
    <source>
        <dbReference type="EMBL" id="MBB0245938.1"/>
    </source>
</evidence>
<dbReference type="CDD" id="cd00093">
    <property type="entry name" value="HTH_XRE"/>
    <property type="match status" value="1"/>
</dbReference>
<sequence length="397" mass="43509">MCRCEPGSGSGAGRGTRGRCRALTPHHPPRALPLPHMFDFEFSSSVRRPERWSSGETVRQSGGTRGNALSPLPRPRSTIIHFLSSESTFSLSPRERPGTRCNVLPVPKRNHYASDSKGRSMTERNLNVRRTTARQLVASGLKAHRARTGMTIRALAKELNFSHGYIARVETGSQMPSTSLAGALDEYLQTNGHFTGLLVLAGNEGTPDYFRSALEKERTAVSIQVLTSNLLPGLLQTPEYARALFASAAPKAPRETLNDPVAIRCERASAVLERENPALYRTIIDESALARPVGGNEVMRNALRHMREMSTRQNIVVQLLPFRSGAYPMLGGSFSAYTGRDGTTTAYVESFGGGEVVEDPARVAELLHQLAHSTSRALPEPESLEVVRQYEERYGNG</sequence>
<feature type="region of interest" description="Disordered" evidence="1">
    <location>
        <begin position="1"/>
        <end position="34"/>
    </location>
</feature>
<dbReference type="Gene3D" id="1.10.260.40">
    <property type="entry name" value="lambda repressor-like DNA-binding domains"/>
    <property type="match status" value="1"/>
</dbReference>
<dbReference type="Proteomes" id="UP000538929">
    <property type="component" value="Unassembled WGS sequence"/>
</dbReference>
<dbReference type="InterPro" id="IPR001387">
    <property type="entry name" value="Cro/C1-type_HTH"/>
</dbReference>
<proteinExistence type="predicted"/>